<protein>
    <submittedName>
        <fullName evidence="1">Uncharacterized protein</fullName>
    </submittedName>
</protein>
<proteinExistence type="predicted"/>
<evidence type="ECO:0000313" key="1">
    <source>
        <dbReference type="EMBL" id="VDK64036.1"/>
    </source>
</evidence>
<keyword evidence="2" id="KW-1185">Reference proteome</keyword>
<gene>
    <name evidence="1" type="ORF">CGOC_LOCUS5797</name>
</gene>
<sequence length="118" mass="13655">MMQNRKKLPAPLYDYWKIVQNAQATDASKPRRQGDYLLLDGVRGGATLDFRKLAAKLVTVYEVFGGVRDSAPYDFEVIDDPAEKICEEQREASLVQRKEFLEYKRDVLRAQENELSRN</sequence>
<reference evidence="1 2" key="1">
    <citation type="submission" date="2018-11" db="EMBL/GenBank/DDBJ databases">
        <authorList>
            <consortium name="Pathogen Informatics"/>
        </authorList>
    </citation>
    <scope>NUCLEOTIDE SEQUENCE [LARGE SCALE GENOMIC DNA]</scope>
</reference>
<organism evidence="1 2">
    <name type="scientific">Cylicostephanus goldi</name>
    <name type="common">Nematode worm</name>
    <dbReference type="NCBI Taxonomy" id="71465"/>
    <lineage>
        <taxon>Eukaryota</taxon>
        <taxon>Metazoa</taxon>
        <taxon>Ecdysozoa</taxon>
        <taxon>Nematoda</taxon>
        <taxon>Chromadorea</taxon>
        <taxon>Rhabditida</taxon>
        <taxon>Rhabditina</taxon>
        <taxon>Rhabditomorpha</taxon>
        <taxon>Strongyloidea</taxon>
        <taxon>Strongylidae</taxon>
        <taxon>Cylicostephanus</taxon>
    </lineage>
</organism>
<dbReference type="OrthoDB" id="5874782at2759"/>
<dbReference type="Proteomes" id="UP000271889">
    <property type="component" value="Unassembled WGS sequence"/>
</dbReference>
<dbReference type="EMBL" id="UYRV01017975">
    <property type="protein sequence ID" value="VDK64036.1"/>
    <property type="molecule type" value="Genomic_DNA"/>
</dbReference>
<evidence type="ECO:0000313" key="2">
    <source>
        <dbReference type="Proteomes" id="UP000271889"/>
    </source>
</evidence>
<dbReference type="AlphaFoldDB" id="A0A3P6RQM6"/>
<accession>A0A3P6RQM6</accession>
<name>A0A3P6RQM6_CYLGO</name>